<feature type="compositionally biased region" description="Polar residues" evidence="1">
    <location>
        <begin position="42"/>
        <end position="56"/>
    </location>
</feature>
<feature type="compositionally biased region" description="Low complexity" evidence="1">
    <location>
        <begin position="439"/>
        <end position="448"/>
    </location>
</feature>
<feature type="compositionally biased region" description="Basic and acidic residues" evidence="1">
    <location>
        <begin position="305"/>
        <end position="319"/>
    </location>
</feature>
<feature type="region of interest" description="Disordered" evidence="1">
    <location>
        <begin position="151"/>
        <end position="177"/>
    </location>
</feature>
<feature type="region of interest" description="Disordered" evidence="1">
    <location>
        <begin position="461"/>
        <end position="541"/>
    </location>
</feature>
<name>A0A8S3ZGT9_9EUPU</name>
<dbReference type="AlphaFoldDB" id="A0A8S3ZGT9"/>
<feature type="compositionally biased region" description="Low complexity" evidence="1">
    <location>
        <begin position="289"/>
        <end position="301"/>
    </location>
</feature>
<feature type="compositionally biased region" description="Polar residues" evidence="1">
    <location>
        <begin position="67"/>
        <end position="82"/>
    </location>
</feature>
<evidence type="ECO:0000313" key="3">
    <source>
        <dbReference type="Proteomes" id="UP000678393"/>
    </source>
</evidence>
<feature type="compositionally biased region" description="Polar residues" evidence="1">
    <location>
        <begin position="464"/>
        <end position="493"/>
    </location>
</feature>
<evidence type="ECO:0000256" key="1">
    <source>
        <dbReference type="SAM" id="MobiDB-lite"/>
    </source>
</evidence>
<organism evidence="2 3">
    <name type="scientific">Candidula unifasciata</name>
    <dbReference type="NCBI Taxonomy" id="100452"/>
    <lineage>
        <taxon>Eukaryota</taxon>
        <taxon>Metazoa</taxon>
        <taxon>Spiralia</taxon>
        <taxon>Lophotrochozoa</taxon>
        <taxon>Mollusca</taxon>
        <taxon>Gastropoda</taxon>
        <taxon>Heterobranchia</taxon>
        <taxon>Euthyneura</taxon>
        <taxon>Panpulmonata</taxon>
        <taxon>Eupulmonata</taxon>
        <taxon>Stylommatophora</taxon>
        <taxon>Helicina</taxon>
        <taxon>Helicoidea</taxon>
        <taxon>Geomitridae</taxon>
        <taxon>Candidula</taxon>
    </lineage>
</organism>
<feature type="compositionally biased region" description="Polar residues" evidence="1">
    <location>
        <begin position="892"/>
        <end position="903"/>
    </location>
</feature>
<feature type="region of interest" description="Disordered" evidence="1">
    <location>
        <begin position="100"/>
        <end position="121"/>
    </location>
</feature>
<feature type="region of interest" description="Disordered" evidence="1">
    <location>
        <begin position="875"/>
        <end position="931"/>
    </location>
</feature>
<keyword evidence="3" id="KW-1185">Reference proteome</keyword>
<evidence type="ECO:0000313" key="2">
    <source>
        <dbReference type="EMBL" id="CAG5126352.1"/>
    </source>
</evidence>
<gene>
    <name evidence="2" type="ORF">CUNI_LOCUS11910</name>
</gene>
<comment type="caution">
    <text evidence="2">The sequence shown here is derived from an EMBL/GenBank/DDBJ whole genome shotgun (WGS) entry which is preliminary data.</text>
</comment>
<feature type="compositionally biased region" description="Polar residues" evidence="1">
    <location>
        <begin position="521"/>
        <end position="537"/>
    </location>
</feature>
<dbReference type="Proteomes" id="UP000678393">
    <property type="component" value="Unassembled WGS sequence"/>
</dbReference>
<feature type="region of interest" description="Disordered" evidence="1">
    <location>
        <begin position="610"/>
        <end position="664"/>
    </location>
</feature>
<feature type="compositionally biased region" description="Polar residues" evidence="1">
    <location>
        <begin position="151"/>
        <end position="172"/>
    </location>
</feature>
<feature type="compositionally biased region" description="Polar residues" evidence="1">
    <location>
        <begin position="17"/>
        <end position="34"/>
    </location>
</feature>
<feature type="region of interest" description="Disordered" evidence="1">
    <location>
        <begin position="1"/>
        <end position="82"/>
    </location>
</feature>
<dbReference type="EMBL" id="CAJHNH020002335">
    <property type="protein sequence ID" value="CAG5126352.1"/>
    <property type="molecule type" value="Genomic_DNA"/>
</dbReference>
<feature type="region of interest" description="Disordered" evidence="1">
    <location>
        <begin position="822"/>
        <end position="860"/>
    </location>
</feature>
<proteinExistence type="predicted"/>
<dbReference type="OrthoDB" id="346293at2759"/>
<feature type="compositionally biased region" description="Polar residues" evidence="1">
    <location>
        <begin position="104"/>
        <end position="121"/>
    </location>
</feature>
<feature type="non-terminal residue" evidence="2">
    <location>
        <position position="1083"/>
    </location>
</feature>
<feature type="compositionally biased region" description="Low complexity" evidence="1">
    <location>
        <begin position="494"/>
        <end position="510"/>
    </location>
</feature>
<feature type="region of interest" description="Disordered" evidence="1">
    <location>
        <begin position="422"/>
        <end position="448"/>
    </location>
</feature>
<reference evidence="2" key="1">
    <citation type="submission" date="2021-04" db="EMBL/GenBank/DDBJ databases">
        <authorList>
            <consortium name="Molecular Ecology Group"/>
        </authorList>
    </citation>
    <scope>NUCLEOTIDE SEQUENCE</scope>
</reference>
<sequence>MSSNQEWSQPLEAGLHNTDSFSNNTFNKIEQNAQGDYLSASYGHSPQASPDSQQVHLSPAQHFPGFGSTTQDNHSSHQPRTLLPNTSAFCEQQTRKEQIMASELDSQQASNSMISQGQNEPKSNCNYPGLQEHQYSPEYSLKSHLQNNMNNSQADNCSNVPAVSQRLPQNHPSNDRRVHLSTTQQSNQCRLFNAPTSPHLPTTQIASPPKQTQLMPQHQQQQHYHNLTNPVSSSAGNMYPNNSATTPAVRQQSKTQASGHMQAAEIVSGRLGPSPAPVRNDSSGVGRVPQQQGHPQGYQQGMAQHKQEGDSCERMPREPQSHQYGYEAGQLFYGDEEEGEDMDDVDDERMEYAGIADRHGLSYPSSDSEELSEEETALLEELRCCGDDDRYNEIVKCLEEKGLDREDIEEMLQHSSYAAGMFPGENYNDENDNGVEAEGVVSSSSQGQTYHMRNQMRPHIPLASGQQQSRMYSTPPSGQNRTDMSSAVSSLHEQQSASSVPSLGSSSQDSYHGGPPGSTDGACQQVKTSGLQTSDSCPSAGIQKRAQGDVLSLQQQQTKHITLALGNPQKQVLPGNTSETGQSTFAAPQANTWQPIQNVIRAQNQLKLSDPRQSLPKGTPQPSHSQGMPSLRPGLVNKSQLLSQPQGQIGTTRPQGTAQSSSSSVVVRPVQHLTIITNSQSPLPGQGAQNRFVMRQTVPTQQFIISSVPQSQQSGFVGTSQTLSPVKATSPRASLQTHQKAPEQQVMPEVLVLTSVQQQGVHRSITTVPQSVPHQQNMTPSPRLRAVLNKETAPSEARLARLNVMYMQQSLEQVILAKKGTQAAQGQSSGAPDLPNPDINAQHRLPLPHTTIPLPSAHTGQPFLQKQQTQSFPAYQPKHQLPPRQPIPAIVSPNSGTNQTFSSGRPICSVVPFTSQSRGPAVSPNIPRQNAPQQNADFVRLRNPAVVSSPQVGGNPQQVGGNPQQVGSNPQLIGSNPQHIGGNLQLVGGSPQNVGGNSQLIGSNPQHISGSLQLVGGNPQNVGSNSQLVGSNPQVASSSQLIGINPQHIGVNVAFQMQGNAVPSTQGNIGLPVPQQRTPDQLQ</sequence>
<feature type="compositionally biased region" description="Polar residues" evidence="1">
    <location>
        <begin position="637"/>
        <end position="659"/>
    </location>
</feature>
<protein>
    <submittedName>
        <fullName evidence="2">Uncharacterized protein</fullName>
    </submittedName>
</protein>
<feature type="region of interest" description="Disordered" evidence="1">
    <location>
        <begin position="270"/>
        <end position="319"/>
    </location>
</feature>
<accession>A0A8S3ZGT9</accession>